<comment type="caution">
    <text evidence="1">The sequence shown here is derived from an EMBL/GenBank/DDBJ whole genome shotgun (WGS) entry which is preliminary data.</text>
</comment>
<protein>
    <submittedName>
        <fullName evidence="1">Uncharacterized protein</fullName>
    </submittedName>
</protein>
<accession>X1CR35</accession>
<reference evidence="1" key="1">
    <citation type="journal article" date="2014" name="Front. Microbiol.">
        <title>High frequency of phylogenetically diverse reductive dehalogenase-homologous genes in deep subseafloor sedimentary metagenomes.</title>
        <authorList>
            <person name="Kawai M."/>
            <person name="Futagami T."/>
            <person name="Toyoda A."/>
            <person name="Takaki Y."/>
            <person name="Nishi S."/>
            <person name="Hori S."/>
            <person name="Arai W."/>
            <person name="Tsubouchi T."/>
            <person name="Morono Y."/>
            <person name="Uchiyama I."/>
            <person name="Ito T."/>
            <person name="Fujiyama A."/>
            <person name="Inagaki F."/>
            <person name="Takami H."/>
        </authorList>
    </citation>
    <scope>NUCLEOTIDE SEQUENCE</scope>
    <source>
        <strain evidence="1">Expedition CK06-06</strain>
    </source>
</reference>
<organism evidence="1">
    <name type="scientific">marine sediment metagenome</name>
    <dbReference type="NCBI Taxonomy" id="412755"/>
    <lineage>
        <taxon>unclassified sequences</taxon>
        <taxon>metagenomes</taxon>
        <taxon>ecological metagenomes</taxon>
    </lineage>
</organism>
<dbReference type="AlphaFoldDB" id="X1CR35"/>
<dbReference type="EMBL" id="BART01012899">
    <property type="protein sequence ID" value="GAG86731.1"/>
    <property type="molecule type" value="Genomic_DNA"/>
</dbReference>
<sequence>MENARQETTKFLAKLSDKTDLTLREEAEIKLLKRTLRLNDSFNALI</sequence>
<gene>
    <name evidence="1" type="ORF">S01H4_26667</name>
</gene>
<feature type="non-terminal residue" evidence="1">
    <location>
        <position position="46"/>
    </location>
</feature>
<proteinExistence type="predicted"/>
<name>X1CR35_9ZZZZ</name>
<evidence type="ECO:0000313" key="1">
    <source>
        <dbReference type="EMBL" id="GAG86731.1"/>
    </source>
</evidence>